<dbReference type="SUPFAM" id="SSF56801">
    <property type="entry name" value="Acetyl-CoA synthetase-like"/>
    <property type="match status" value="1"/>
</dbReference>
<accession>A0A0F3RDC4</accession>
<dbReference type="EMBL" id="LAOQ01000005">
    <property type="protein sequence ID" value="KJW04273.1"/>
    <property type="molecule type" value="Genomic_DNA"/>
</dbReference>
<name>A0A0F3RDC4_9RICK</name>
<keyword evidence="1" id="KW-0596">Phosphopantetheine</keyword>
<organism evidence="4 5">
    <name type="scientific">Rickettsia argasii T170-B</name>
    <dbReference type="NCBI Taxonomy" id="1268837"/>
    <lineage>
        <taxon>Bacteria</taxon>
        <taxon>Pseudomonadati</taxon>
        <taxon>Pseudomonadota</taxon>
        <taxon>Alphaproteobacteria</taxon>
        <taxon>Rickettsiales</taxon>
        <taxon>Rickettsiaceae</taxon>
        <taxon>Rickettsieae</taxon>
        <taxon>Rickettsia</taxon>
        <taxon>spotted fever group</taxon>
    </lineage>
</organism>
<dbReference type="PATRIC" id="fig|1268837.3.peg.1638"/>
<dbReference type="Gene3D" id="1.10.1200.10">
    <property type="entry name" value="ACP-like"/>
    <property type="match status" value="1"/>
</dbReference>
<dbReference type="InterPro" id="IPR042099">
    <property type="entry name" value="ANL_N_sf"/>
</dbReference>
<evidence type="ECO:0000313" key="4">
    <source>
        <dbReference type="EMBL" id="KJW04273.1"/>
    </source>
</evidence>
<dbReference type="InterPro" id="IPR036736">
    <property type="entry name" value="ACP-like_sf"/>
</dbReference>
<gene>
    <name evidence="4" type="ORF">RAT170B_1417</name>
</gene>
<dbReference type="InterPro" id="IPR000873">
    <property type="entry name" value="AMP-dep_synth/lig_dom"/>
</dbReference>
<dbReference type="PANTHER" id="PTHR44845">
    <property type="entry name" value="CARRIER DOMAIN-CONTAINING PROTEIN"/>
    <property type="match status" value="1"/>
</dbReference>
<dbReference type="Gene3D" id="3.40.50.12780">
    <property type="entry name" value="N-terminal domain of ligase-like"/>
    <property type="match status" value="1"/>
</dbReference>
<dbReference type="PANTHER" id="PTHR44845:SF7">
    <property type="entry name" value="PLIPASTATIN SYNTHASE SUBUNIT D"/>
    <property type="match status" value="1"/>
</dbReference>
<feature type="domain" description="Carrier" evidence="3">
    <location>
        <begin position="337"/>
        <end position="384"/>
    </location>
</feature>
<dbReference type="Pfam" id="PF13193">
    <property type="entry name" value="AMP-binding_C"/>
    <property type="match status" value="1"/>
</dbReference>
<dbReference type="AlphaFoldDB" id="A0A0F3RDC4"/>
<proteinExistence type="predicted"/>
<evidence type="ECO:0000259" key="3">
    <source>
        <dbReference type="PROSITE" id="PS50075"/>
    </source>
</evidence>
<evidence type="ECO:0000313" key="5">
    <source>
        <dbReference type="Proteomes" id="UP000033736"/>
    </source>
</evidence>
<dbReference type="CDD" id="cd05930">
    <property type="entry name" value="A_NRPS"/>
    <property type="match status" value="1"/>
</dbReference>
<keyword evidence="2" id="KW-0597">Phosphoprotein</keyword>
<sequence>MQFLFPMEKGDAFLFKTNTVFDVSLTEILGWFFGLGKVIVLPINYELDPAALLEQININKITHINFVPSMLCALCNYIEVTGKKVKSNLKYIFVAGEAFNVALAHRTKKIFKNACIVNAYGPTEAAVYTTYYIFNGNEKFLPIGKPLPNMTVYVLDKRMFPVPIGVKGELYISGIGLAEGYINNEVISQKAFIKNKIFGNKLAYKTGDVVKLNEDENVEYIGRQDSQIKIRGYRIELGEIESKIKEISCIQNCAVLVIEDNNQEYLVAYLVSKDPNLSLEFMLNEVKTTLENSLPSYMIPRDYVKLDELPINSSGKLDRKSLKDSFDPSQFKSKVHEEISFTEKKLLNAWKKCLGRGNIDVNKSFFDLGGTSLKVIELYFGKGL</sequence>
<dbReference type="InterPro" id="IPR045851">
    <property type="entry name" value="AMP-bd_C_sf"/>
</dbReference>
<dbReference type="Pfam" id="PF00501">
    <property type="entry name" value="AMP-binding"/>
    <property type="match status" value="1"/>
</dbReference>
<reference evidence="4 5" key="1">
    <citation type="submission" date="2015-01" db="EMBL/GenBank/DDBJ databases">
        <title>Genome Sequencing of Rickettsiales /home/snadendla/prok_pipe/test/illegal_ec_num.txt.</title>
        <authorList>
            <person name="Daugherty S.C."/>
            <person name="Su Q."/>
            <person name="Abolude K."/>
            <person name="Beier-Sexton M."/>
            <person name="Carlyon J.A."/>
            <person name="Carter R."/>
            <person name="Day N.P."/>
            <person name="Dumler S.J."/>
            <person name="Dyachenko V."/>
            <person name="Godinez A."/>
            <person name="Kurtti T.J."/>
            <person name="Lichay M."/>
            <person name="Mullins K.E."/>
            <person name="Ott S."/>
            <person name="Pappas-Brown V."/>
            <person name="Paris D.H."/>
            <person name="Patel P."/>
            <person name="Richards A.L."/>
            <person name="Sadzewicz L."/>
            <person name="Sears K."/>
            <person name="Seidman D."/>
            <person name="Sengamalay N."/>
            <person name="Stenos J."/>
            <person name="Tallon L.J."/>
            <person name="Vincent G."/>
            <person name="Fraser C.M."/>
            <person name="Munderloh U."/>
            <person name="Dunning-Hotopp J.C."/>
        </authorList>
    </citation>
    <scope>NUCLEOTIDE SEQUENCE [LARGE SCALE GENOMIC DNA]</scope>
    <source>
        <strain evidence="4 5">T170-B</strain>
    </source>
</reference>
<protein>
    <submittedName>
        <fullName evidence="4">AMP-binding enzyme family protein</fullName>
    </submittedName>
</protein>
<dbReference type="Gene3D" id="3.30.300.30">
    <property type="match status" value="1"/>
</dbReference>
<dbReference type="InterPro" id="IPR009081">
    <property type="entry name" value="PP-bd_ACP"/>
</dbReference>
<dbReference type="Proteomes" id="UP000033736">
    <property type="component" value="Unassembled WGS sequence"/>
</dbReference>
<dbReference type="PROSITE" id="PS50075">
    <property type="entry name" value="CARRIER"/>
    <property type="match status" value="1"/>
</dbReference>
<keyword evidence="5" id="KW-1185">Reference proteome</keyword>
<evidence type="ECO:0000256" key="1">
    <source>
        <dbReference type="ARBA" id="ARBA00022450"/>
    </source>
</evidence>
<evidence type="ECO:0000256" key="2">
    <source>
        <dbReference type="ARBA" id="ARBA00022553"/>
    </source>
</evidence>
<comment type="caution">
    <text evidence="4">The sequence shown here is derived from an EMBL/GenBank/DDBJ whole genome shotgun (WGS) entry which is preliminary data.</text>
</comment>
<dbReference type="InterPro" id="IPR025110">
    <property type="entry name" value="AMP-bd_C"/>
</dbReference>